<feature type="transmembrane region" description="Helical" evidence="6">
    <location>
        <begin position="149"/>
        <end position="170"/>
    </location>
</feature>
<keyword evidence="3 6" id="KW-0812">Transmembrane</keyword>
<reference evidence="9" key="1">
    <citation type="journal article" date="2019" name="Int. J. Syst. Evol. Microbiol.">
        <title>The Global Catalogue of Microorganisms (GCM) 10K type strain sequencing project: providing services to taxonomists for standard genome sequencing and annotation.</title>
        <authorList>
            <consortium name="The Broad Institute Genomics Platform"/>
            <consortium name="The Broad Institute Genome Sequencing Center for Infectious Disease"/>
            <person name="Wu L."/>
            <person name="Ma J."/>
        </authorList>
    </citation>
    <scope>NUCLEOTIDE SEQUENCE [LARGE SCALE GENOMIC DNA]</scope>
    <source>
        <strain evidence="9">JCM 17563</strain>
    </source>
</reference>
<organism evidence="8 9">
    <name type="scientific">Sphingomonas swuensis</name>
    <dbReference type="NCBI Taxonomy" id="977800"/>
    <lineage>
        <taxon>Bacteria</taxon>
        <taxon>Pseudomonadati</taxon>
        <taxon>Pseudomonadota</taxon>
        <taxon>Alphaproteobacteria</taxon>
        <taxon>Sphingomonadales</taxon>
        <taxon>Sphingomonadaceae</taxon>
        <taxon>Sphingomonas</taxon>
    </lineage>
</organism>
<evidence type="ECO:0000259" key="7">
    <source>
        <dbReference type="Pfam" id="PF00892"/>
    </source>
</evidence>
<dbReference type="PANTHER" id="PTHR32322:SF2">
    <property type="entry name" value="EAMA DOMAIN-CONTAINING PROTEIN"/>
    <property type="match status" value="1"/>
</dbReference>
<feature type="transmembrane region" description="Helical" evidence="6">
    <location>
        <begin position="126"/>
        <end position="143"/>
    </location>
</feature>
<evidence type="ECO:0000313" key="9">
    <source>
        <dbReference type="Proteomes" id="UP001500235"/>
    </source>
</evidence>
<feature type="transmembrane region" description="Helical" evidence="6">
    <location>
        <begin position="42"/>
        <end position="63"/>
    </location>
</feature>
<dbReference type="EMBL" id="BAABBQ010000001">
    <property type="protein sequence ID" value="GAA4007564.1"/>
    <property type="molecule type" value="Genomic_DNA"/>
</dbReference>
<name>A0ABP7S7B8_9SPHN</name>
<dbReference type="Pfam" id="PF00892">
    <property type="entry name" value="EamA"/>
    <property type="match status" value="1"/>
</dbReference>
<evidence type="ECO:0000256" key="3">
    <source>
        <dbReference type="ARBA" id="ARBA00022692"/>
    </source>
</evidence>
<proteinExistence type="inferred from homology"/>
<evidence type="ECO:0000256" key="6">
    <source>
        <dbReference type="SAM" id="Phobius"/>
    </source>
</evidence>
<accession>A0ABP7S7B8</accession>
<dbReference type="SUPFAM" id="SSF103481">
    <property type="entry name" value="Multidrug resistance efflux transporter EmrE"/>
    <property type="match status" value="2"/>
</dbReference>
<keyword evidence="4 6" id="KW-1133">Transmembrane helix</keyword>
<feature type="domain" description="EamA" evidence="7">
    <location>
        <begin position="152"/>
        <end position="281"/>
    </location>
</feature>
<gene>
    <name evidence="8" type="primary">rhtA</name>
    <name evidence="8" type="ORF">GCM10022280_00060</name>
</gene>
<dbReference type="InterPro" id="IPR037185">
    <property type="entry name" value="EmrE-like"/>
</dbReference>
<feature type="transmembrane region" description="Helical" evidence="6">
    <location>
        <begin position="98"/>
        <end position="119"/>
    </location>
</feature>
<evidence type="ECO:0000256" key="5">
    <source>
        <dbReference type="ARBA" id="ARBA00023136"/>
    </source>
</evidence>
<evidence type="ECO:0000313" key="8">
    <source>
        <dbReference type="EMBL" id="GAA4007564.1"/>
    </source>
</evidence>
<dbReference type="InterPro" id="IPR000620">
    <property type="entry name" value="EamA_dom"/>
</dbReference>
<comment type="similarity">
    <text evidence="2">Belongs to the EamA transporter family.</text>
</comment>
<feature type="transmembrane region" description="Helical" evidence="6">
    <location>
        <begin position="75"/>
        <end position="92"/>
    </location>
</feature>
<dbReference type="Proteomes" id="UP001500235">
    <property type="component" value="Unassembled WGS sequence"/>
</dbReference>
<dbReference type="InterPro" id="IPR050638">
    <property type="entry name" value="AA-Vitamin_Transporters"/>
</dbReference>
<sequence>MATTFPLSTPRVGIDVRAIGALSLSLVAVTCGASLAKGLFPAVGAEGATTIRLLVGAIVLSAILRPWRLKLEGNWRSLVLYGVVLGAMNLSFYKALSYIPLGIAIAIEFTGPLAVAVLTSRRRSDFVWIGLAAVGLALLLPVREGAADLDWRGVTLALIAGGCWALYIVIGKRAGNQHGAAAAAGGMIIAALLTAPVGIAHAGWSLLRPEVLALGVTVGILSSAIPYGLEMVALQRLPSNTFGTLLSAEPAIGALMGLLLLGEVLSGGQWLAIGLIVFASVGAALSTKALSQPEPL</sequence>
<evidence type="ECO:0000256" key="4">
    <source>
        <dbReference type="ARBA" id="ARBA00022989"/>
    </source>
</evidence>
<feature type="transmembrane region" description="Helical" evidence="6">
    <location>
        <begin position="182"/>
        <end position="205"/>
    </location>
</feature>
<evidence type="ECO:0000256" key="1">
    <source>
        <dbReference type="ARBA" id="ARBA00004141"/>
    </source>
</evidence>
<dbReference type="PANTHER" id="PTHR32322">
    <property type="entry name" value="INNER MEMBRANE TRANSPORTER"/>
    <property type="match status" value="1"/>
</dbReference>
<evidence type="ECO:0000256" key="2">
    <source>
        <dbReference type="ARBA" id="ARBA00007362"/>
    </source>
</evidence>
<feature type="transmembrane region" description="Helical" evidence="6">
    <location>
        <begin position="241"/>
        <end position="261"/>
    </location>
</feature>
<keyword evidence="9" id="KW-1185">Reference proteome</keyword>
<comment type="subcellular location">
    <subcellularLocation>
        <location evidence="1">Membrane</location>
        <topology evidence="1">Multi-pass membrane protein</topology>
    </subcellularLocation>
</comment>
<protein>
    <submittedName>
        <fullName evidence="8">Threonine/homoserine exporter RhtA</fullName>
    </submittedName>
</protein>
<feature type="transmembrane region" description="Helical" evidence="6">
    <location>
        <begin position="267"/>
        <end position="286"/>
    </location>
</feature>
<keyword evidence="5 6" id="KW-0472">Membrane</keyword>
<comment type="caution">
    <text evidence="8">The sequence shown here is derived from an EMBL/GenBank/DDBJ whole genome shotgun (WGS) entry which is preliminary data.</text>
</comment>
<feature type="transmembrane region" description="Helical" evidence="6">
    <location>
        <begin position="12"/>
        <end position="36"/>
    </location>
</feature>
<feature type="transmembrane region" description="Helical" evidence="6">
    <location>
        <begin position="211"/>
        <end position="229"/>
    </location>
</feature>